<evidence type="ECO:0000256" key="2">
    <source>
        <dbReference type="ARBA" id="ARBA00022525"/>
    </source>
</evidence>
<dbReference type="InterPro" id="IPR010502">
    <property type="entry name" value="Carb-bd_dom_fam9"/>
</dbReference>
<organism evidence="6 7">
    <name type="scientific">Conexibacter arvalis</name>
    <dbReference type="NCBI Taxonomy" id="912552"/>
    <lineage>
        <taxon>Bacteria</taxon>
        <taxon>Bacillati</taxon>
        <taxon>Actinomycetota</taxon>
        <taxon>Thermoleophilia</taxon>
        <taxon>Solirubrobacterales</taxon>
        <taxon>Conexibacteraceae</taxon>
        <taxon>Conexibacter</taxon>
    </lineage>
</organism>
<dbReference type="Gene3D" id="3.40.50.10320">
    <property type="entry name" value="LmbE-like"/>
    <property type="match status" value="1"/>
</dbReference>
<keyword evidence="4" id="KW-0732">Signal</keyword>
<dbReference type="InterPro" id="IPR008160">
    <property type="entry name" value="Collagen"/>
</dbReference>
<dbReference type="GO" id="GO:0016052">
    <property type="term" value="P:carbohydrate catabolic process"/>
    <property type="evidence" value="ECO:0007669"/>
    <property type="project" value="InterPro"/>
</dbReference>
<dbReference type="SUPFAM" id="SSF49344">
    <property type="entry name" value="CBD9-like"/>
    <property type="match status" value="1"/>
</dbReference>
<evidence type="ECO:0000313" key="6">
    <source>
        <dbReference type="EMBL" id="MBB4661538.1"/>
    </source>
</evidence>
<dbReference type="GO" id="GO:0004553">
    <property type="term" value="F:hydrolase activity, hydrolyzing O-glycosyl compounds"/>
    <property type="evidence" value="ECO:0007669"/>
    <property type="project" value="InterPro"/>
</dbReference>
<dbReference type="Proteomes" id="UP000585272">
    <property type="component" value="Unassembled WGS sequence"/>
</dbReference>
<feature type="compositionally biased region" description="Low complexity" evidence="3">
    <location>
        <begin position="974"/>
        <end position="1003"/>
    </location>
</feature>
<protein>
    <submittedName>
        <fullName evidence="6">LmbE family N-acetylglucosaminyl deacetylase</fullName>
    </submittedName>
</protein>
<gene>
    <name evidence="6" type="ORF">BDZ31_001111</name>
</gene>
<accession>A0A840IBU9</accession>
<feature type="domain" description="Carbohydrate-binding" evidence="5">
    <location>
        <begin position="580"/>
        <end position="778"/>
    </location>
</feature>
<comment type="subcellular location">
    <subcellularLocation>
        <location evidence="1">Secreted</location>
    </subcellularLocation>
</comment>
<feature type="chain" id="PRO_5032507496" evidence="4">
    <location>
        <begin position="33"/>
        <end position="1094"/>
    </location>
</feature>
<dbReference type="CDD" id="cd09619">
    <property type="entry name" value="CBM9_like_4"/>
    <property type="match status" value="1"/>
</dbReference>
<dbReference type="InterPro" id="IPR003737">
    <property type="entry name" value="GlcNAc_PI_deacetylase-related"/>
</dbReference>
<dbReference type="Pfam" id="PF02585">
    <property type="entry name" value="PIG-L"/>
    <property type="match status" value="1"/>
</dbReference>
<dbReference type="GO" id="GO:0030246">
    <property type="term" value="F:carbohydrate binding"/>
    <property type="evidence" value="ECO:0007669"/>
    <property type="project" value="InterPro"/>
</dbReference>
<dbReference type="GO" id="GO:0016137">
    <property type="term" value="P:glycoside metabolic process"/>
    <property type="evidence" value="ECO:0007669"/>
    <property type="project" value="UniProtKB-ARBA"/>
</dbReference>
<reference evidence="6 7" key="1">
    <citation type="submission" date="2020-08" db="EMBL/GenBank/DDBJ databases">
        <title>Genomic Encyclopedia of Archaeal and Bacterial Type Strains, Phase II (KMG-II): from individual species to whole genera.</title>
        <authorList>
            <person name="Goeker M."/>
        </authorList>
    </citation>
    <scope>NUCLEOTIDE SEQUENCE [LARGE SCALE GENOMIC DNA]</scope>
    <source>
        <strain evidence="6 7">DSM 23288</strain>
    </source>
</reference>
<dbReference type="PANTHER" id="PTHR15427:SF33">
    <property type="entry name" value="COLLAGEN IV NC1 DOMAIN-CONTAINING PROTEIN"/>
    <property type="match status" value="1"/>
</dbReference>
<dbReference type="EMBL" id="JACHNU010000001">
    <property type="protein sequence ID" value="MBB4661538.1"/>
    <property type="molecule type" value="Genomic_DNA"/>
</dbReference>
<sequence>MEGRWTVVRRAGALVALGAAAALAAAASPAAAAEEPAKLNAMFIGAHPDDEAGLLPTYGIWDEAFGVRTGVITVTRGEGGGNAAGLEEGAPLGILREREERRAVGRAGIRNIYNLDLQDFFYTYSVPLTRQVWNYDVALERTVRVIRQTRPDVVVTMNQMPSPGQHGNHIAAAWLAYEAYNLAGDPSAYPTQLLTEGLRPWRIKAVYQSGGTVTGSPATGQACETTYTPAPGSEVYRVWQGRRSTSPDPHNRGKTWAQIAVEGNREYVSQGRAGRADNANPPESLGCQQLRLMVSRVPHDPDVRRADGALVGAAVAQPGGFRLGTELELDTSSYEVLPGQPFTLTATVRSTQELDDAQIRLELPDGWSGGAAQAVGAPNRDGESKVRFTVTPSDSVAANATTRLYAVMEQGGRSGRNGIVVRVAPPVRGELEPRRTVADYRAWLADQDLEQLGDTVTPVFSLGVGESKTVNVRVRNHSDQTESGTVRLDVPAGFAVDQATKPYSGLAAGEETAVAFTVTNTDTSLPTGNVRQDGESSAPSYPLTITTTSTATPGSGEMSGAIDLVPVTVVPRAEVEPTLDGEFSAAKYPGQPIDLSKTWEGSAAAGRTKARGVAHASWHGDALYMHVSVEDDTLGTVLAPEDAKRHWRADAVEIAIDPQPESFDTGTTFKVGVFPTTTDGRPAAYRDADGYQGPISETAPGMRVVSRIDTENYRGYELEVKIPFADLPAAARSDWTGLNVFIYDSDTQDKVGQSRQGWSTFGGVQADPYRWGHAKLDGYSAPPELPTTPVDPTLVLEAAQSLLSPQSILQAAVDGTGLGGAKRAPSDATLRVSGEPKLVGDEVVVSLVATGPGTANVFVTDAGAGRPDPRGTDPNLYGAEKVLGSETGLLVPAAGRVMQVRIPLDAAARDAVRAEGALVLLSYEARAGGTTPLAIGLPADDGSVPPVGEPGPEGPQGPAGPEGPQGPAGPSGPAGPQGDPGPVGATGLQGPAGPQGATGPRGPAGRDGRNAPLPKVTCRLVRRKRAVTGVRCTVKAARSATRVVAKRGKRTVAKASARKGVARLTLPARSKRVTFKALDRRGKVVGSAGVRVRR</sequence>
<dbReference type="RefSeq" id="WP_183339783.1">
    <property type="nucleotide sequence ID" value="NZ_JACHNU010000001.1"/>
</dbReference>
<proteinExistence type="predicted"/>
<dbReference type="AlphaFoldDB" id="A0A840IBU9"/>
<dbReference type="Pfam" id="PF01391">
    <property type="entry name" value="Collagen"/>
    <property type="match status" value="1"/>
</dbReference>
<dbReference type="PANTHER" id="PTHR15427">
    <property type="entry name" value="EMILIN ELASTIN MICROFIBRIL INTERFACE-LOCATED PROTEIN ELASTIN MICROFIBRIL INTERFACER"/>
    <property type="match status" value="1"/>
</dbReference>
<feature type="region of interest" description="Disordered" evidence="3">
    <location>
        <begin position="932"/>
        <end position="1015"/>
    </location>
</feature>
<comment type="caution">
    <text evidence="6">The sequence shown here is derived from an EMBL/GenBank/DDBJ whole genome shotgun (WGS) entry which is preliminary data.</text>
</comment>
<dbReference type="InterPro" id="IPR024078">
    <property type="entry name" value="LmbE-like_dom_sf"/>
</dbReference>
<dbReference type="InterPro" id="IPR050392">
    <property type="entry name" value="Collagen/C1q_domain"/>
</dbReference>
<name>A0A840IBU9_9ACTN</name>
<evidence type="ECO:0000256" key="4">
    <source>
        <dbReference type="SAM" id="SignalP"/>
    </source>
</evidence>
<evidence type="ECO:0000256" key="3">
    <source>
        <dbReference type="SAM" id="MobiDB-lite"/>
    </source>
</evidence>
<evidence type="ECO:0000259" key="5">
    <source>
        <dbReference type="Pfam" id="PF06452"/>
    </source>
</evidence>
<evidence type="ECO:0000313" key="7">
    <source>
        <dbReference type="Proteomes" id="UP000585272"/>
    </source>
</evidence>
<dbReference type="Gene3D" id="2.60.40.1190">
    <property type="match status" value="1"/>
</dbReference>
<dbReference type="PROSITE" id="PS51318">
    <property type="entry name" value="TAT"/>
    <property type="match status" value="1"/>
</dbReference>
<evidence type="ECO:0000256" key="1">
    <source>
        <dbReference type="ARBA" id="ARBA00004613"/>
    </source>
</evidence>
<keyword evidence="7" id="KW-1185">Reference proteome</keyword>
<dbReference type="Pfam" id="PF06452">
    <property type="entry name" value="CBM9_1"/>
    <property type="match status" value="1"/>
</dbReference>
<keyword evidence="2" id="KW-0964">Secreted</keyword>
<dbReference type="InterPro" id="IPR006311">
    <property type="entry name" value="TAT_signal"/>
</dbReference>
<feature type="signal peptide" evidence="4">
    <location>
        <begin position="1"/>
        <end position="32"/>
    </location>
</feature>
<dbReference type="SUPFAM" id="SSF102588">
    <property type="entry name" value="LmbE-like"/>
    <property type="match status" value="1"/>
</dbReference>